<dbReference type="AlphaFoldDB" id="A0A150WNX0"/>
<evidence type="ECO:0000256" key="1">
    <source>
        <dbReference type="SAM" id="SignalP"/>
    </source>
</evidence>
<dbReference type="RefSeq" id="WP_061833590.1">
    <property type="nucleotide sequence ID" value="NZ_LUKE01000001.1"/>
</dbReference>
<proteinExistence type="predicted"/>
<dbReference type="Proteomes" id="UP000075320">
    <property type="component" value="Unassembled WGS sequence"/>
</dbReference>
<keyword evidence="3" id="KW-1185">Reference proteome</keyword>
<evidence type="ECO:0000313" key="3">
    <source>
        <dbReference type="Proteomes" id="UP000075320"/>
    </source>
</evidence>
<sequence length="246" mass="25114">MNKTAAVILSLSMGALLAGCEGAQSEKDMIAEAQFCLDEATDGPTAKACVSKIAGLDTMQANTLRCAAGFIEAEVTSPRNLSNALNAISNGEGASSLLTSLSFPSVTLANETFVSCNKASTTGLKLIGAMAKSATLLAEAAKSFGLSSCSTITACSPADLENGLQQLADDIQSGNPSAQTEQTVLAVVASIQTVYTSTCTGSSTANGDICNQINNAISTSGKDITTTNEAELLAIGKELLLQWKNN</sequence>
<keyword evidence="1" id="KW-0732">Signal</keyword>
<dbReference type="OrthoDB" id="5292139at2"/>
<accession>A0A150WNX0</accession>
<evidence type="ECO:0000313" key="2">
    <source>
        <dbReference type="EMBL" id="KYG66024.1"/>
    </source>
</evidence>
<dbReference type="PROSITE" id="PS51257">
    <property type="entry name" value="PROKAR_LIPOPROTEIN"/>
    <property type="match status" value="1"/>
</dbReference>
<feature type="chain" id="PRO_5007573517" description="Lipoprotein" evidence="1">
    <location>
        <begin position="19"/>
        <end position="246"/>
    </location>
</feature>
<comment type="caution">
    <text evidence="2">The sequence shown here is derived from an EMBL/GenBank/DDBJ whole genome shotgun (WGS) entry which is preliminary data.</text>
</comment>
<reference evidence="2 3" key="1">
    <citation type="submission" date="2016-03" db="EMBL/GenBank/DDBJ databases">
        <authorList>
            <person name="Ploux O."/>
        </authorList>
    </citation>
    <scope>NUCLEOTIDE SEQUENCE [LARGE SCALE GENOMIC DNA]</scope>
    <source>
        <strain evidence="2 3">R0</strain>
    </source>
</reference>
<protein>
    <recommendedName>
        <fullName evidence="4">Lipoprotein</fullName>
    </recommendedName>
</protein>
<feature type="signal peptide" evidence="1">
    <location>
        <begin position="1"/>
        <end position="18"/>
    </location>
</feature>
<evidence type="ECO:0008006" key="4">
    <source>
        <dbReference type="Google" id="ProtNLM"/>
    </source>
</evidence>
<name>A0A150WNX0_BDEBC</name>
<dbReference type="EMBL" id="LUKE01000001">
    <property type="protein sequence ID" value="KYG66024.1"/>
    <property type="molecule type" value="Genomic_DNA"/>
</dbReference>
<gene>
    <name evidence="2" type="ORF">AZI86_02860</name>
</gene>
<organism evidence="2 3">
    <name type="scientific">Bdellovibrio bacteriovorus</name>
    <dbReference type="NCBI Taxonomy" id="959"/>
    <lineage>
        <taxon>Bacteria</taxon>
        <taxon>Pseudomonadati</taxon>
        <taxon>Bdellovibrionota</taxon>
        <taxon>Bdellovibrionia</taxon>
        <taxon>Bdellovibrionales</taxon>
        <taxon>Pseudobdellovibrionaceae</taxon>
        <taxon>Bdellovibrio</taxon>
    </lineage>
</organism>